<dbReference type="PROSITE" id="PS01081">
    <property type="entry name" value="HTH_TETR_1"/>
    <property type="match status" value="1"/>
</dbReference>
<reference evidence="4 5" key="1">
    <citation type="submission" date="2021-06" db="EMBL/GenBank/DDBJ databases">
        <title>Enterococcus alishanensis sp. nov., a novel lactic acid bacterium isolated from fresh coffee beans.</title>
        <authorList>
            <person name="Chen Y.-S."/>
        </authorList>
    </citation>
    <scope>NUCLEOTIDE SEQUENCE [LARGE SCALE GENOMIC DNA]</scope>
    <source>
        <strain evidence="4 5">ALS3</strain>
    </source>
</reference>
<feature type="DNA-binding region" description="H-T-H motif" evidence="2">
    <location>
        <begin position="34"/>
        <end position="53"/>
    </location>
</feature>
<accession>A0ABS6TC92</accession>
<evidence type="ECO:0000256" key="1">
    <source>
        <dbReference type="ARBA" id="ARBA00023125"/>
    </source>
</evidence>
<evidence type="ECO:0000259" key="3">
    <source>
        <dbReference type="PROSITE" id="PS50977"/>
    </source>
</evidence>
<dbReference type="PANTHER" id="PTHR43479:SF11">
    <property type="entry name" value="ACREF_ENVCD OPERON REPRESSOR-RELATED"/>
    <property type="match status" value="1"/>
</dbReference>
<dbReference type="PANTHER" id="PTHR43479">
    <property type="entry name" value="ACREF/ENVCD OPERON REPRESSOR-RELATED"/>
    <property type="match status" value="1"/>
</dbReference>
<feature type="domain" description="HTH tetR-type" evidence="3">
    <location>
        <begin position="11"/>
        <end position="71"/>
    </location>
</feature>
<gene>
    <name evidence="4" type="ORF">KUA55_07560</name>
</gene>
<dbReference type="EMBL" id="JAHUZB010000003">
    <property type="protein sequence ID" value="MBV7390531.1"/>
    <property type="molecule type" value="Genomic_DNA"/>
</dbReference>
<comment type="caution">
    <text evidence="4">The sequence shown here is derived from an EMBL/GenBank/DDBJ whole genome shotgun (WGS) entry which is preliminary data.</text>
</comment>
<dbReference type="InterPro" id="IPR001647">
    <property type="entry name" value="HTH_TetR"/>
</dbReference>
<dbReference type="PROSITE" id="PS50977">
    <property type="entry name" value="HTH_TETR_2"/>
    <property type="match status" value="1"/>
</dbReference>
<evidence type="ECO:0000313" key="5">
    <source>
        <dbReference type="Proteomes" id="UP000774130"/>
    </source>
</evidence>
<protein>
    <submittedName>
        <fullName evidence="4">TetR/AcrR family transcriptional regulator</fullName>
    </submittedName>
</protein>
<evidence type="ECO:0000313" key="4">
    <source>
        <dbReference type="EMBL" id="MBV7390531.1"/>
    </source>
</evidence>
<keyword evidence="1 2" id="KW-0238">DNA-binding</keyword>
<dbReference type="Proteomes" id="UP000774130">
    <property type="component" value="Unassembled WGS sequence"/>
</dbReference>
<organism evidence="4 5">
    <name type="scientific">Enterococcus alishanensis</name>
    <dbReference type="NCBI Taxonomy" id="1303817"/>
    <lineage>
        <taxon>Bacteria</taxon>
        <taxon>Bacillati</taxon>
        <taxon>Bacillota</taxon>
        <taxon>Bacilli</taxon>
        <taxon>Lactobacillales</taxon>
        <taxon>Enterococcaceae</taxon>
        <taxon>Enterococcus</taxon>
    </lineage>
</organism>
<proteinExistence type="predicted"/>
<dbReference type="InterPro" id="IPR050624">
    <property type="entry name" value="HTH-type_Tx_Regulator"/>
</dbReference>
<sequence>MPRSLTEQEKEMQRQLLLKHGKELSFRYGISRVSVDDIVKDAGVAKGSFYNYFSSKDDFLYQLILQIHEEGFAEVNQLIEVIGKLSASEKRAQIKRFFLALMNDPKQRFLLKERQEVENFLARHSKDSFAEIEKMEIDNYQKIIAKLSLGEKNPFIIQNYIHIIFFGVSHKELLFVDYIDATVEVMLDGLLNYLEL</sequence>
<dbReference type="Pfam" id="PF00440">
    <property type="entry name" value="TetR_N"/>
    <property type="match status" value="1"/>
</dbReference>
<evidence type="ECO:0000256" key="2">
    <source>
        <dbReference type="PROSITE-ProRule" id="PRU00335"/>
    </source>
</evidence>
<dbReference type="RefSeq" id="WP_218325593.1">
    <property type="nucleotide sequence ID" value="NZ_JAHUZB010000003.1"/>
</dbReference>
<keyword evidence="5" id="KW-1185">Reference proteome</keyword>
<name>A0ABS6TC92_9ENTE</name>
<dbReference type="InterPro" id="IPR023772">
    <property type="entry name" value="DNA-bd_HTH_TetR-type_CS"/>
</dbReference>